<feature type="binding site" evidence="10">
    <location>
        <position position="325"/>
    </location>
    <ligand>
        <name>NAD(+)</name>
        <dbReference type="ChEBI" id="CHEBI:57540"/>
    </ligand>
</feature>
<dbReference type="PANTHER" id="PTHR43750:SF3">
    <property type="entry name" value="UDP-GLUCOSE 6-DEHYDROGENASE TUAD"/>
    <property type="match status" value="1"/>
</dbReference>
<comment type="similarity">
    <text evidence="2 7">Belongs to the UDP-glucose/GDP-mannose dehydrogenase family.</text>
</comment>
<evidence type="ECO:0000256" key="6">
    <source>
        <dbReference type="ARBA" id="ARBA00047473"/>
    </source>
</evidence>
<evidence type="ECO:0000256" key="7">
    <source>
        <dbReference type="PIRNR" id="PIRNR000124"/>
    </source>
</evidence>
<dbReference type="InterPro" id="IPR036291">
    <property type="entry name" value="NAD(P)-bd_dom_sf"/>
</dbReference>
<dbReference type="GO" id="GO:0003979">
    <property type="term" value="F:UDP-glucose 6-dehydrogenase activity"/>
    <property type="evidence" value="ECO:0007669"/>
    <property type="project" value="UniProtKB-EC"/>
</dbReference>
<evidence type="ECO:0000256" key="5">
    <source>
        <dbReference type="ARBA" id="ARBA00023027"/>
    </source>
</evidence>
<feature type="binding site" evidence="10">
    <location>
        <position position="35"/>
    </location>
    <ligand>
        <name>NAD(+)</name>
        <dbReference type="ChEBI" id="CHEBI:57540"/>
    </ligand>
</feature>
<dbReference type="PIRSF" id="PIRSF500134">
    <property type="entry name" value="UDPglc_DH_bac"/>
    <property type="match status" value="1"/>
</dbReference>
<dbReference type="GO" id="GO:0006065">
    <property type="term" value="P:UDP-glucuronate biosynthetic process"/>
    <property type="evidence" value="ECO:0007669"/>
    <property type="project" value="UniProtKB-UniPathway"/>
</dbReference>
<organism evidence="13 14">
    <name type="scientific">Saccharothrix tamanrassetensis</name>
    <dbReference type="NCBI Taxonomy" id="1051531"/>
    <lineage>
        <taxon>Bacteria</taxon>
        <taxon>Bacillati</taxon>
        <taxon>Actinomycetota</taxon>
        <taxon>Actinomycetes</taxon>
        <taxon>Pseudonocardiales</taxon>
        <taxon>Pseudonocardiaceae</taxon>
        <taxon>Saccharothrix</taxon>
    </lineage>
</organism>
<evidence type="ECO:0000313" key="14">
    <source>
        <dbReference type="Proteomes" id="UP000547510"/>
    </source>
</evidence>
<dbReference type="Proteomes" id="UP000547510">
    <property type="component" value="Unassembled WGS sequence"/>
</dbReference>
<evidence type="ECO:0000259" key="12">
    <source>
        <dbReference type="SMART" id="SM00984"/>
    </source>
</evidence>
<comment type="pathway">
    <text evidence="1">Nucleotide-sugar biosynthesis; UDP-alpha-D-glucuronate biosynthesis; UDP-alpha-D-glucuronate from UDP-alpha-D-glucose: step 1/1.</text>
</comment>
<comment type="catalytic activity">
    <reaction evidence="6 7">
        <text>UDP-alpha-D-glucose + 2 NAD(+) + H2O = UDP-alpha-D-glucuronate + 2 NADH + 3 H(+)</text>
        <dbReference type="Rhea" id="RHEA:23596"/>
        <dbReference type="ChEBI" id="CHEBI:15377"/>
        <dbReference type="ChEBI" id="CHEBI:15378"/>
        <dbReference type="ChEBI" id="CHEBI:57540"/>
        <dbReference type="ChEBI" id="CHEBI:57945"/>
        <dbReference type="ChEBI" id="CHEBI:58052"/>
        <dbReference type="ChEBI" id="CHEBI:58885"/>
        <dbReference type="EC" id="1.1.1.22"/>
    </reaction>
</comment>
<dbReference type="EMBL" id="JACHJN010000005">
    <property type="protein sequence ID" value="MBB5957311.1"/>
    <property type="molecule type" value="Genomic_DNA"/>
</dbReference>
<keyword evidence="14" id="KW-1185">Reference proteome</keyword>
<dbReference type="PIRSF" id="PIRSF000124">
    <property type="entry name" value="UDPglc_GDPman_dh"/>
    <property type="match status" value="1"/>
</dbReference>
<evidence type="ECO:0000256" key="2">
    <source>
        <dbReference type="ARBA" id="ARBA00006601"/>
    </source>
</evidence>
<dbReference type="EC" id="1.1.1.22" evidence="3 7"/>
<dbReference type="GO" id="GO:0000271">
    <property type="term" value="P:polysaccharide biosynthetic process"/>
    <property type="evidence" value="ECO:0007669"/>
    <property type="project" value="InterPro"/>
</dbReference>
<dbReference type="SMART" id="SM00984">
    <property type="entry name" value="UDPG_MGDP_dh_C"/>
    <property type="match status" value="1"/>
</dbReference>
<dbReference type="AlphaFoldDB" id="A0A841CIP8"/>
<feature type="binding site" evidence="9">
    <location>
        <position position="255"/>
    </location>
    <ligand>
        <name>substrate</name>
    </ligand>
</feature>
<evidence type="ECO:0000256" key="11">
    <source>
        <dbReference type="SAM" id="MobiDB-lite"/>
    </source>
</evidence>
<feature type="binding site" evidence="9">
    <location>
        <begin position="247"/>
        <end position="251"/>
    </location>
    <ligand>
        <name>substrate</name>
    </ligand>
</feature>
<dbReference type="UniPathway" id="UPA00038">
    <property type="reaction ID" value="UER00491"/>
</dbReference>
<dbReference type="InterPro" id="IPR017476">
    <property type="entry name" value="UDP-Glc/GDP-Man"/>
</dbReference>
<dbReference type="InterPro" id="IPR014027">
    <property type="entry name" value="UDP-Glc/GDP-Man_DH_C"/>
</dbReference>
<feature type="compositionally biased region" description="Low complexity" evidence="11">
    <location>
        <begin position="446"/>
        <end position="462"/>
    </location>
</feature>
<dbReference type="NCBIfam" id="TIGR03026">
    <property type="entry name" value="NDP-sugDHase"/>
    <property type="match status" value="1"/>
</dbReference>
<dbReference type="Pfam" id="PF03721">
    <property type="entry name" value="UDPG_MGDP_dh_N"/>
    <property type="match status" value="1"/>
</dbReference>
<dbReference type="SUPFAM" id="SSF51735">
    <property type="entry name" value="NAD(P)-binding Rossmann-fold domains"/>
    <property type="match status" value="1"/>
</dbReference>
<dbReference type="Gene3D" id="1.20.5.100">
    <property type="entry name" value="Cytochrome c1, transmembrane anchor, C-terminal"/>
    <property type="match status" value="1"/>
</dbReference>
<dbReference type="Pfam" id="PF03720">
    <property type="entry name" value="UDPG_MGDP_dh_C"/>
    <property type="match status" value="1"/>
</dbReference>
<evidence type="ECO:0000256" key="4">
    <source>
        <dbReference type="ARBA" id="ARBA00023002"/>
    </source>
</evidence>
<dbReference type="SUPFAM" id="SSF48179">
    <property type="entry name" value="6-phosphogluconate dehydrogenase C-terminal domain-like"/>
    <property type="match status" value="1"/>
</dbReference>
<evidence type="ECO:0000256" key="10">
    <source>
        <dbReference type="PIRSR" id="PIRSR500134-3"/>
    </source>
</evidence>
<reference evidence="13 14" key="1">
    <citation type="submission" date="2020-08" db="EMBL/GenBank/DDBJ databases">
        <title>Genomic Encyclopedia of Type Strains, Phase III (KMG-III): the genomes of soil and plant-associated and newly described type strains.</title>
        <authorList>
            <person name="Whitman W."/>
        </authorList>
    </citation>
    <scope>NUCLEOTIDE SEQUENCE [LARGE SCALE GENOMIC DNA]</scope>
    <source>
        <strain evidence="13 14">CECT 8640</strain>
    </source>
</reference>
<evidence type="ECO:0000256" key="9">
    <source>
        <dbReference type="PIRSR" id="PIRSR500134-2"/>
    </source>
</evidence>
<protein>
    <recommendedName>
        <fullName evidence="3 7">UDP-glucose 6-dehydrogenase</fullName>
        <ecNumber evidence="3 7">1.1.1.22</ecNumber>
    </recommendedName>
</protein>
<dbReference type="GO" id="GO:0051287">
    <property type="term" value="F:NAD binding"/>
    <property type="evidence" value="ECO:0007669"/>
    <property type="project" value="InterPro"/>
</dbReference>
<dbReference type="InterPro" id="IPR036220">
    <property type="entry name" value="UDP-Glc/GDP-Man_DH_C_sf"/>
</dbReference>
<feature type="binding site" evidence="9">
    <location>
        <position position="202"/>
    </location>
    <ligand>
        <name>substrate</name>
    </ligand>
</feature>
<comment type="caution">
    <text evidence="13">The sequence shown here is derived from an EMBL/GenBank/DDBJ whole genome shotgun (WGS) entry which is preliminary data.</text>
</comment>
<gene>
    <name evidence="13" type="ORF">FHS29_003904</name>
</gene>
<dbReference type="RefSeq" id="WP_184692208.1">
    <property type="nucleotide sequence ID" value="NZ_JACHJN010000005.1"/>
</dbReference>
<evidence type="ECO:0000313" key="13">
    <source>
        <dbReference type="EMBL" id="MBB5957311.1"/>
    </source>
</evidence>
<dbReference type="InterPro" id="IPR014026">
    <property type="entry name" value="UDP-Glc/GDP-Man_DH_dimer"/>
</dbReference>
<sequence>MRVAVMGQGYVGITAATGLAVDGHQVIGVEQDGCRLAVLAAGRVPVYEPGLEELFSRAVDECGLVFRGSLLDVEGRLDAVVIAVGSPPGPGGAADLRQVENALAQVASLSPVPELIVTKTSIPPGTSAAWLARPGLAPLMRDRYVHNPEFLNQGTAIQDWREPDRVVAGLWNRELVPAVRELFAGCMSPWVVTSPTGAEMIKYMSNAYLATRISFANEMARACEAVGAQVDDVIEGMSHDTRIGRLFWRPGIGYGDSCLPKDVDALLRCADAHGFAMPLVEATRRVNQEQRGELVRRVCEAVSGVRRPRVAVLGLAYEPHSDDLRAAPSRDVIPELLSAGLEVRVWDPLIGRSAAQAQGVVDDQVHWQESFVAAVRGAHVTVVLTEYPELVNADWTALVPLLEQPRAVVDAKNCLVPEKIAVAGGRYRGFGRVSAEAEFVHRGDSPAVPAGRPGAGPARSLP</sequence>
<evidence type="ECO:0000256" key="1">
    <source>
        <dbReference type="ARBA" id="ARBA00004701"/>
    </source>
</evidence>
<feature type="binding site" evidence="10">
    <location>
        <position position="261"/>
    </location>
    <ligand>
        <name>NAD(+)</name>
        <dbReference type="ChEBI" id="CHEBI:57540"/>
    </ligand>
</feature>
<dbReference type="Gene3D" id="3.40.50.720">
    <property type="entry name" value="NAD(P)-binding Rossmann-like Domain"/>
    <property type="match status" value="2"/>
</dbReference>
<keyword evidence="5 7" id="KW-0520">NAD</keyword>
<dbReference type="Pfam" id="PF00984">
    <property type="entry name" value="UDPG_MGDP_dh"/>
    <property type="match status" value="1"/>
</dbReference>
<dbReference type="InterPro" id="IPR001732">
    <property type="entry name" value="UDP-Glc/GDP-Man_DH_N"/>
</dbReference>
<dbReference type="PANTHER" id="PTHR43750">
    <property type="entry name" value="UDP-GLUCOSE 6-DEHYDROGENASE TUAD"/>
    <property type="match status" value="1"/>
</dbReference>
<keyword evidence="4 7" id="KW-0560">Oxidoreductase</keyword>
<feature type="region of interest" description="Disordered" evidence="11">
    <location>
        <begin position="443"/>
        <end position="462"/>
    </location>
</feature>
<name>A0A841CIP8_9PSEU</name>
<accession>A0A841CIP8</accession>
<proteinExistence type="inferred from homology"/>
<dbReference type="SUPFAM" id="SSF52413">
    <property type="entry name" value="UDP-glucose/GDP-mannose dehydrogenase C-terminal domain"/>
    <property type="match status" value="1"/>
</dbReference>
<dbReference type="InterPro" id="IPR028357">
    <property type="entry name" value="UDPglc_DH_bac"/>
</dbReference>
<feature type="domain" description="UDP-glucose/GDP-mannose dehydrogenase C-terminal" evidence="12">
    <location>
        <begin position="311"/>
        <end position="417"/>
    </location>
</feature>
<dbReference type="InterPro" id="IPR008927">
    <property type="entry name" value="6-PGluconate_DH-like_C_sf"/>
</dbReference>
<evidence type="ECO:0000256" key="3">
    <source>
        <dbReference type="ARBA" id="ARBA00012954"/>
    </source>
</evidence>
<evidence type="ECO:0000256" key="8">
    <source>
        <dbReference type="PIRSR" id="PIRSR500134-1"/>
    </source>
</evidence>
<feature type="active site" description="Nucleophile" evidence="8">
    <location>
        <position position="258"/>
    </location>
</feature>